<keyword evidence="8" id="KW-1185">Reference proteome</keyword>
<evidence type="ECO:0000259" key="5">
    <source>
        <dbReference type="Pfam" id="PF12826"/>
    </source>
</evidence>
<dbReference type="Pfam" id="PF12826">
    <property type="entry name" value="HHH_2"/>
    <property type="match status" value="1"/>
</dbReference>
<dbReference type="OrthoDB" id="9785707at2"/>
<accession>A0A327Q9E6</accession>
<dbReference type="RefSeq" id="WP_111600174.1">
    <property type="nucleotide sequence ID" value="NZ_QLLL01000012.1"/>
</dbReference>
<dbReference type="InterPro" id="IPR036388">
    <property type="entry name" value="WH-like_DNA-bd_sf"/>
</dbReference>
<keyword evidence="2" id="KW-0227">DNA damage</keyword>
<dbReference type="Gene3D" id="1.10.10.10">
    <property type="entry name" value="Winged helix-like DNA-binding domain superfamily/Winged helix DNA-binding domain"/>
    <property type="match status" value="1"/>
</dbReference>
<dbReference type="PANTHER" id="PTHR43022">
    <property type="entry name" value="PROTEIN SMF"/>
    <property type="match status" value="1"/>
</dbReference>
<dbReference type="InterPro" id="IPR041614">
    <property type="entry name" value="DprA_WH"/>
</dbReference>
<dbReference type="NCBIfam" id="TIGR00732">
    <property type="entry name" value="dprA"/>
    <property type="match status" value="1"/>
</dbReference>
<evidence type="ECO:0000256" key="2">
    <source>
        <dbReference type="ARBA" id="ARBA00022763"/>
    </source>
</evidence>
<evidence type="ECO:0000259" key="4">
    <source>
        <dbReference type="Pfam" id="PF02481"/>
    </source>
</evidence>
<protein>
    <submittedName>
        <fullName evidence="7">DNA processing protein</fullName>
    </submittedName>
</protein>
<evidence type="ECO:0000313" key="7">
    <source>
        <dbReference type="EMBL" id="RAI98426.1"/>
    </source>
</evidence>
<dbReference type="SUPFAM" id="SSF102405">
    <property type="entry name" value="MCP/YpsA-like"/>
    <property type="match status" value="1"/>
</dbReference>
<evidence type="ECO:0000259" key="6">
    <source>
        <dbReference type="Pfam" id="PF17782"/>
    </source>
</evidence>
<feature type="domain" description="Smf/DprA SLOG" evidence="4">
    <location>
        <begin position="80"/>
        <end position="288"/>
    </location>
</feature>
<keyword evidence="3" id="KW-0234">DNA repair</keyword>
<feature type="domain" description="DisA/LigA helix-hairpin-helix motif" evidence="5">
    <location>
        <begin position="12"/>
        <end position="59"/>
    </location>
</feature>
<gene>
    <name evidence="7" type="ORF">LX64_04788</name>
</gene>
<dbReference type="Gene3D" id="3.40.50.450">
    <property type="match status" value="1"/>
</dbReference>
<dbReference type="AlphaFoldDB" id="A0A327Q9E6"/>
<dbReference type="Pfam" id="PF02481">
    <property type="entry name" value="DNA_processg_A"/>
    <property type="match status" value="1"/>
</dbReference>
<feature type="domain" description="DprA winged helix" evidence="6">
    <location>
        <begin position="307"/>
        <end position="360"/>
    </location>
</feature>
<dbReference type="Proteomes" id="UP000249547">
    <property type="component" value="Unassembled WGS sequence"/>
</dbReference>
<evidence type="ECO:0000256" key="3">
    <source>
        <dbReference type="ARBA" id="ARBA00023204"/>
    </source>
</evidence>
<dbReference type="SUPFAM" id="SSF47781">
    <property type="entry name" value="RuvA domain 2-like"/>
    <property type="match status" value="1"/>
</dbReference>
<dbReference type="InterPro" id="IPR041663">
    <property type="entry name" value="DisA/LigA_HHH"/>
</dbReference>
<dbReference type="Pfam" id="PF17782">
    <property type="entry name" value="WHD_DprA"/>
    <property type="match status" value="1"/>
</dbReference>
<dbReference type="InterPro" id="IPR010994">
    <property type="entry name" value="RuvA_2-like"/>
</dbReference>
<comment type="caution">
    <text evidence="7">The sequence shown here is derived from an EMBL/GenBank/DDBJ whole genome shotgun (WGS) entry which is preliminary data.</text>
</comment>
<dbReference type="InterPro" id="IPR057666">
    <property type="entry name" value="DrpA_SLOG"/>
</dbReference>
<comment type="similarity">
    <text evidence="1">Belongs to the DprA/Smf family.</text>
</comment>
<name>A0A327Q9E6_9BACT</name>
<reference evidence="7 8" key="1">
    <citation type="submission" date="2018-06" db="EMBL/GenBank/DDBJ databases">
        <title>Genomic Encyclopedia of Archaeal and Bacterial Type Strains, Phase II (KMG-II): from individual species to whole genera.</title>
        <authorList>
            <person name="Goeker M."/>
        </authorList>
    </citation>
    <scope>NUCLEOTIDE SEQUENCE [LARGE SCALE GENOMIC DNA]</scope>
    <source>
        <strain evidence="7 8">DSM 23857</strain>
    </source>
</reference>
<dbReference type="GO" id="GO:0006281">
    <property type="term" value="P:DNA repair"/>
    <property type="evidence" value="ECO:0007669"/>
    <property type="project" value="UniProtKB-KW"/>
</dbReference>
<proteinExistence type="inferred from homology"/>
<organism evidence="7 8">
    <name type="scientific">Chitinophaga skermanii</name>
    <dbReference type="NCBI Taxonomy" id="331697"/>
    <lineage>
        <taxon>Bacteria</taxon>
        <taxon>Pseudomonadati</taxon>
        <taxon>Bacteroidota</taxon>
        <taxon>Chitinophagia</taxon>
        <taxon>Chitinophagales</taxon>
        <taxon>Chitinophagaceae</taxon>
        <taxon>Chitinophaga</taxon>
    </lineage>
</organism>
<sequence>MQALHYQVALTCIPQVGHVVAKELLQHVHSAEEIFKLPFNTLSKIPLIGPTRAKAIKAFRGFDRVEQEVQYMQQHQIQPIFYTDPCYPTRLQHCVDAPILLYAKGNTVLNTPRVVSIIGTRRPTAYGKQLCEQLVRGLQKEQVLVISGLAYGIDVVAHETCLQAGMPTVGVLAHGFDMLYPPAHHAVANAMLQNGGLLTECMSYTPLHRQHFASRNRIVAGLADATIIVESDEKGGSLITADLAHGYHRDVMAFPGRVGDPASAGCLQLIREQKAQLVTSASDVLDYMNWTSTSPTPPSQQRTLFYELPPEEQQLFNLLQAGQKLPFEQVIQQSGLPYSKASAALLNLEMQAIVRVLPGKIYELC</sequence>
<dbReference type="InterPro" id="IPR003488">
    <property type="entry name" value="DprA"/>
</dbReference>
<dbReference type="EMBL" id="QLLL01000012">
    <property type="protein sequence ID" value="RAI98426.1"/>
    <property type="molecule type" value="Genomic_DNA"/>
</dbReference>
<dbReference type="PANTHER" id="PTHR43022:SF1">
    <property type="entry name" value="PROTEIN SMF"/>
    <property type="match status" value="1"/>
</dbReference>
<evidence type="ECO:0000256" key="1">
    <source>
        <dbReference type="ARBA" id="ARBA00006525"/>
    </source>
</evidence>
<evidence type="ECO:0000313" key="8">
    <source>
        <dbReference type="Proteomes" id="UP000249547"/>
    </source>
</evidence>
<dbReference type="GO" id="GO:0009294">
    <property type="term" value="P:DNA-mediated transformation"/>
    <property type="evidence" value="ECO:0007669"/>
    <property type="project" value="InterPro"/>
</dbReference>